<proteinExistence type="predicted"/>
<reference evidence="3 4" key="1">
    <citation type="submission" date="2020-05" db="EMBL/GenBank/DDBJ databases">
        <title>Genome Sequencing of Type Strains.</title>
        <authorList>
            <person name="Lemaire J.F."/>
            <person name="Inderbitzin P."/>
            <person name="Gregorio O.A."/>
            <person name="Collins S.B."/>
            <person name="Wespe N."/>
            <person name="Knight-Connoni V."/>
        </authorList>
    </citation>
    <scope>NUCLEOTIDE SEQUENCE [LARGE SCALE GENOMIC DNA]</scope>
    <source>
        <strain evidence="3 4">ATCC 19096</strain>
    </source>
</reference>
<reference evidence="2 5" key="2">
    <citation type="submission" date="2020-07" db="EMBL/GenBank/DDBJ databases">
        <title>Above-ground endophytic microbial communities from plants in different locations in the United States.</title>
        <authorList>
            <person name="Frank C."/>
        </authorList>
    </citation>
    <scope>NUCLEOTIDE SEQUENCE [LARGE SCALE GENOMIC DNA]</scope>
    <source>
        <strain evidence="2 5">WPL5_2</strain>
    </source>
</reference>
<keyword evidence="4" id="KW-1185">Reference proteome</keyword>
<comment type="caution">
    <text evidence="2">The sequence shown here is derived from an EMBL/GenBank/DDBJ whole genome shotgun (WGS) entry which is preliminary data.</text>
</comment>
<sequence length="240" mass="25411">MLTKRLRRLTLPLIGATALTVALIAPVAPASAASPVPHGKPYVQYTAHLVENGSGSGYSSYINVHDAHNNAFAVGIQSDTGSAISKGQPRFIWERVQNGKFTYGYMGGASHSKTSVGLRWYTNDVASVILNNRTVGTIAVNLDGRLFFNAEANARLNGDVVHSQVNDISIAVGDKAGQTGLAGTWNTGFSFHGLKAKQTNSPKVQGASFSIDGRVSGLPRGGNWDTTEVAGIAMIAQNWR</sequence>
<feature type="signal peptide" evidence="1">
    <location>
        <begin position="1"/>
        <end position="32"/>
    </location>
</feature>
<name>A0AAW3T8T5_9MICO</name>
<dbReference type="EMBL" id="JABMCE010000062">
    <property type="protein sequence ID" value="NUU13341.1"/>
    <property type="molecule type" value="Genomic_DNA"/>
</dbReference>
<dbReference type="Proteomes" id="UP000573001">
    <property type="component" value="Unassembled WGS sequence"/>
</dbReference>
<feature type="chain" id="PRO_5043980310" evidence="1">
    <location>
        <begin position="33"/>
        <end position="240"/>
    </location>
</feature>
<dbReference type="EMBL" id="JACGXP010000004">
    <property type="protein sequence ID" value="MBA8991372.1"/>
    <property type="molecule type" value="Genomic_DNA"/>
</dbReference>
<evidence type="ECO:0000256" key="1">
    <source>
        <dbReference type="SAM" id="SignalP"/>
    </source>
</evidence>
<evidence type="ECO:0000313" key="4">
    <source>
        <dbReference type="Proteomes" id="UP000573001"/>
    </source>
</evidence>
<protein>
    <submittedName>
        <fullName evidence="2">Uncharacterized protein</fullName>
    </submittedName>
</protein>
<evidence type="ECO:0000313" key="2">
    <source>
        <dbReference type="EMBL" id="MBA8991372.1"/>
    </source>
</evidence>
<evidence type="ECO:0000313" key="3">
    <source>
        <dbReference type="EMBL" id="NUU13341.1"/>
    </source>
</evidence>
<dbReference type="AlphaFoldDB" id="A0AAW3T8T5"/>
<evidence type="ECO:0000313" key="5">
    <source>
        <dbReference type="Proteomes" id="UP000590225"/>
    </source>
</evidence>
<gene>
    <name evidence="2" type="ORF">FHW23_002641</name>
    <name evidence="3" type="ORF">HP507_05775</name>
</gene>
<dbReference type="Proteomes" id="UP000590225">
    <property type="component" value="Unassembled WGS sequence"/>
</dbReference>
<dbReference type="RefSeq" id="WP_175350887.1">
    <property type="nucleotide sequence ID" value="NZ_BAAAWQ010000001.1"/>
</dbReference>
<accession>A0AAW3T8T5</accession>
<keyword evidence="1" id="KW-0732">Signal</keyword>
<organism evidence="2 5">
    <name type="scientific">Curtobacterium pusillum</name>
    <dbReference type="NCBI Taxonomy" id="69373"/>
    <lineage>
        <taxon>Bacteria</taxon>
        <taxon>Bacillati</taxon>
        <taxon>Actinomycetota</taxon>
        <taxon>Actinomycetes</taxon>
        <taxon>Micrococcales</taxon>
        <taxon>Microbacteriaceae</taxon>
        <taxon>Curtobacterium</taxon>
    </lineage>
</organism>